<evidence type="ECO:0000256" key="2">
    <source>
        <dbReference type="ARBA" id="ARBA00012281"/>
    </source>
</evidence>
<name>A0AAE3KHC3_9PSEU</name>
<dbReference type="Proteomes" id="UP001206128">
    <property type="component" value="Unassembled WGS sequence"/>
</dbReference>
<reference evidence="10" key="1">
    <citation type="submission" date="2022-06" db="EMBL/GenBank/DDBJ databases">
        <title>Genomic Encyclopedia of Archaeal and Bacterial Type Strains, Phase II (KMG-II): from individual species to whole genera.</title>
        <authorList>
            <person name="Goeker M."/>
        </authorList>
    </citation>
    <scope>NUCLEOTIDE SEQUENCE</scope>
    <source>
        <strain evidence="10">DSM 43935</strain>
    </source>
</reference>
<evidence type="ECO:0000256" key="1">
    <source>
        <dbReference type="ARBA" id="ARBA00001964"/>
    </source>
</evidence>
<keyword evidence="6 7" id="KW-0670">Pyruvate</keyword>
<dbReference type="EMBL" id="JAMTCK010000008">
    <property type="protein sequence ID" value="MCP2166717.1"/>
    <property type="molecule type" value="Genomic_DNA"/>
</dbReference>
<keyword evidence="4 7" id="KW-0560">Oxidoreductase</keyword>
<feature type="region of interest" description="Disordered" evidence="8">
    <location>
        <begin position="1"/>
        <end position="24"/>
    </location>
</feature>
<feature type="compositionally biased region" description="Basic and acidic residues" evidence="8">
    <location>
        <begin position="326"/>
        <end position="336"/>
    </location>
</feature>
<dbReference type="InterPro" id="IPR029061">
    <property type="entry name" value="THDP-binding"/>
</dbReference>
<dbReference type="PANTHER" id="PTHR11516:SF60">
    <property type="entry name" value="PYRUVATE DEHYDROGENASE E1 COMPONENT SUBUNIT ALPHA"/>
    <property type="match status" value="1"/>
</dbReference>
<dbReference type="InterPro" id="IPR017597">
    <property type="entry name" value="Pyrv_DH_E1_asu_subgrp-y"/>
</dbReference>
<dbReference type="GO" id="GO:0004739">
    <property type="term" value="F:pyruvate dehydrogenase (acetyl-transferring) activity"/>
    <property type="evidence" value="ECO:0007669"/>
    <property type="project" value="UniProtKB-UniRule"/>
</dbReference>
<evidence type="ECO:0000256" key="4">
    <source>
        <dbReference type="ARBA" id="ARBA00023002"/>
    </source>
</evidence>
<evidence type="ECO:0000256" key="3">
    <source>
        <dbReference type="ARBA" id="ARBA00014159"/>
    </source>
</evidence>
<keyword evidence="11" id="KW-1185">Reference proteome</keyword>
<protein>
    <recommendedName>
        <fullName evidence="3 7">Pyruvate dehydrogenase E1 component subunit alpha</fullName>
        <ecNumber evidence="2 7">1.2.4.1</ecNumber>
    </recommendedName>
</protein>
<dbReference type="RefSeq" id="WP_253772879.1">
    <property type="nucleotide sequence ID" value="NZ_JAMTCK010000008.1"/>
</dbReference>
<comment type="function">
    <text evidence="7">The pyruvate dehydrogenase complex catalyzes the overall conversion of pyruvate to acetyl-CoA and CO(2).</text>
</comment>
<evidence type="ECO:0000256" key="5">
    <source>
        <dbReference type="ARBA" id="ARBA00023052"/>
    </source>
</evidence>
<accession>A0AAE3KHC3</accession>
<dbReference type="GO" id="GO:0006086">
    <property type="term" value="P:pyruvate decarboxylation to acetyl-CoA"/>
    <property type="evidence" value="ECO:0007669"/>
    <property type="project" value="InterPro"/>
</dbReference>
<feature type="compositionally biased region" description="Basic residues" evidence="8">
    <location>
        <begin position="1"/>
        <end position="11"/>
    </location>
</feature>
<comment type="caution">
    <text evidence="10">The sequence shown here is derived from an EMBL/GenBank/DDBJ whole genome shotgun (WGS) entry which is preliminary data.</text>
</comment>
<comment type="cofactor">
    <cofactor evidence="1 7">
        <name>thiamine diphosphate</name>
        <dbReference type="ChEBI" id="CHEBI:58937"/>
    </cofactor>
</comment>
<comment type="catalytic activity">
    <reaction evidence="7">
        <text>N(6)-[(R)-lipoyl]-L-lysyl-[protein] + pyruvate + H(+) = N(6)-[(R)-S(8)-acetyldihydrolipoyl]-L-lysyl-[protein] + CO2</text>
        <dbReference type="Rhea" id="RHEA:19189"/>
        <dbReference type="Rhea" id="RHEA-COMP:10474"/>
        <dbReference type="Rhea" id="RHEA-COMP:10478"/>
        <dbReference type="ChEBI" id="CHEBI:15361"/>
        <dbReference type="ChEBI" id="CHEBI:15378"/>
        <dbReference type="ChEBI" id="CHEBI:16526"/>
        <dbReference type="ChEBI" id="CHEBI:83099"/>
        <dbReference type="ChEBI" id="CHEBI:83111"/>
        <dbReference type="EC" id="1.2.4.1"/>
    </reaction>
</comment>
<evidence type="ECO:0000256" key="8">
    <source>
        <dbReference type="SAM" id="MobiDB-lite"/>
    </source>
</evidence>
<dbReference type="CDD" id="cd02000">
    <property type="entry name" value="TPP_E1_PDC_ADC_BCADC"/>
    <property type="match status" value="1"/>
</dbReference>
<dbReference type="Gene3D" id="3.40.50.970">
    <property type="match status" value="1"/>
</dbReference>
<evidence type="ECO:0000313" key="11">
    <source>
        <dbReference type="Proteomes" id="UP001206128"/>
    </source>
</evidence>
<dbReference type="AlphaFoldDB" id="A0AAE3KHC3"/>
<evidence type="ECO:0000256" key="7">
    <source>
        <dbReference type="RuleBase" id="RU361139"/>
    </source>
</evidence>
<organism evidence="10 11">
    <name type="scientific">Goodfellowiella coeruleoviolacea</name>
    <dbReference type="NCBI Taxonomy" id="334858"/>
    <lineage>
        <taxon>Bacteria</taxon>
        <taxon>Bacillati</taxon>
        <taxon>Actinomycetota</taxon>
        <taxon>Actinomycetes</taxon>
        <taxon>Pseudonocardiales</taxon>
        <taxon>Pseudonocardiaceae</taxon>
        <taxon>Goodfellowiella</taxon>
    </lineage>
</organism>
<dbReference type="Pfam" id="PF00676">
    <property type="entry name" value="E1_dh"/>
    <property type="match status" value="1"/>
</dbReference>
<evidence type="ECO:0000259" key="9">
    <source>
        <dbReference type="Pfam" id="PF00676"/>
    </source>
</evidence>
<dbReference type="InterPro" id="IPR050642">
    <property type="entry name" value="PDH_E1_Alpha_Subunit"/>
</dbReference>
<dbReference type="SUPFAM" id="SSF52518">
    <property type="entry name" value="Thiamin diphosphate-binding fold (THDP-binding)"/>
    <property type="match status" value="1"/>
</dbReference>
<dbReference type="NCBIfam" id="TIGR03182">
    <property type="entry name" value="PDH_E1_alph_y"/>
    <property type="match status" value="1"/>
</dbReference>
<feature type="domain" description="Dehydrogenase E1 component" evidence="9">
    <location>
        <begin position="32"/>
        <end position="328"/>
    </location>
</feature>
<sequence>MTRTTSRPRRRREQDPTPSGTEDPEVLLGHYRRMLLVRRFEERAGQEYTRARIGGYCHLNLGEEATVVGLMAALEPTDYVFTSYRDHGYALARGVDPGRVMAELFGRATGVSKGWGGSMHLFDVDTRLLGGYGIVGGQIPLATGAALAVAYRQGTEVVLCHMGDGATNIGAFHESLNLASLWRLPVVYVVVNNELGMGTPVERSSAEPELHRRAAAYRMTGERVDGNDVLAVRDAARRAVERARRGEPTLLETMSGRLRGHSVVDPARYRTPAERDRLAQADPVARLRGQLLAAGVLTEQAAEALDAEVGQVVEAATEFAEHSPHPEVDTLFDHTHATPVPGETRRLPADPLFPEDQ</sequence>
<dbReference type="InterPro" id="IPR001017">
    <property type="entry name" value="DH_E1"/>
</dbReference>
<evidence type="ECO:0000256" key="6">
    <source>
        <dbReference type="ARBA" id="ARBA00023317"/>
    </source>
</evidence>
<comment type="subunit">
    <text evidence="7">Heterodimer of an alpha and a beta chain.</text>
</comment>
<dbReference type="PANTHER" id="PTHR11516">
    <property type="entry name" value="PYRUVATE DEHYDROGENASE E1 COMPONENT, ALPHA SUBUNIT BACTERIAL AND ORGANELLAR"/>
    <property type="match status" value="1"/>
</dbReference>
<gene>
    <name evidence="7" type="primary">pdhA</name>
    <name evidence="10" type="ORF">LX83_003589</name>
</gene>
<feature type="region of interest" description="Disordered" evidence="8">
    <location>
        <begin position="326"/>
        <end position="357"/>
    </location>
</feature>
<keyword evidence="5 7" id="KW-0786">Thiamine pyrophosphate</keyword>
<dbReference type="GO" id="GO:0000287">
    <property type="term" value="F:magnesium ion binding"/>
    <property type="evidence" value="ECO:0007669"/>
    <property type="project" value="UniProtKB-ARBA"/>
</dbReference>
<evidence type="ECO:0000313" key="10">
    <source>
        <dbReference type="EMBL" id="MCP2166717.1"/>
    </source>
</evidence>
<proteinExistence type="predicted"/>
<dbReference type="EC" id="1.2.4.1" evidence="2 7"/>